<dbReference type="Proteomes" id="UP001208689">
    <property type="component" value="Chromosome"/>
</dbReference>
<organism evidence="1 2">
    <name type="scientific">Candidatus Lokiarchaeum ossiferum</name>
    <dbReference type="NCBI Taxonomy" id="2951803"/>
    <lineage>
        <taxon>Archaea</taxon>
        <taxon>Promethearchaeati</taxon>
        <taxon>Promethearchaeota</taxon>
        <taxon>Promethearchaeia</taxon>
        <taxon>Promethearchaeales</taxon>
        <taxon>Promethearchaeaceae</taxon>
        <taxon>Candidatus Lokiarchaeum</taxon>
    </lineage>
</organism>
<evidence type="ECO:0000313" key="1">
    <source>
        <dbReference type="EMBL" id="UYP46284.1"/>
    </source>
</evidence>
<keyword evidence="2" id="KW-1185">Reference proteome</keyword>
<dbReference type="EMBL" id="CP104013">
    <property type="protein sequence ID" value="UYP46284.1"/>
    <property type="molecule type" value="Genomic_DNA"/>
</dbReference>
<accession>A0ABY6HS01</accession>
<evidence type="ECO:0000313" key="2">
    <source>
        <dbReference type="Proteomes" id="UP001208689"/>
    </source>
</evidence>
<reference evidence="1" key="1">
    <citation type="submission" date="2022-09" db="EMBL/GenBank/DDBJ databases">
        <title>Actin cytoskeleton and complex cell architecture in an #Asgard archaeon.</title>
        <authorList>
            <person name="Ponce Toledo R.I."/>
            <person name="Schleper C."/>
            <person name="Rodrigues Oliveira T."/>
            <person name="Wollweber F."/>
            <person name="Xu J."/>
            <person name="Rittmann S."/>
            <person name="Klingl A."/>
            <person name="Pilhofer M."/>
        </authorList>
    </citation>
    <scope>NUCLEOTIDE SEQUENCE</scope>
    <source>
        <strain evidence="1">B-35</strain>
    </source>
</reference>
<name>A0ABY6HS01_9ARCH</name>
<sequence>MIHWSIDELHRIRQSHEEKHKNIHIIDIINGKIFDFDSIFETEQEANEKIQKDIENLIKETYDSFGGHIKFDQGTIFCAFYHKKKKDIVGTIALYQFSKRNVEYIEVGLSLISKKYRKKGFQSVEARRIREYAFFFLKQGNPFYISARMASAATQLQVHRGQLPDTTGKIVNVAYPKGFVPFYIANKNKKGNYLLEFGLFYDAWPTLGQIVEKTVYLPSIVQDLGFHIFNSEFHKDLNPKYQNVSIFSEKNIVIKEKTYDWNHLKQFTKIYGNLKTKKRINSSKNSKFTFSLYAAPDLNNMAVAIESVSSLDFLTDINVDSMKSVNITLQISDFSTQDSMIANNCIIQKLIEHKFVPTCVYDIKFKGQRIRVALFAKWQNIAMQEYFEFLHYYHTDFDIFRHDCEVQNMYWNPQIEIMTEEKIVGKILVDRFKTIL</sequence>
<evidence type="ECO:0008006" key="3">
    <source>
        <dbReference type="Google" id="ProtNLM"/>
    </source>
</evidence>
<protein>
    <recommendedName>
        <fullName evidence="3">N-acetyltransferase domain-containing protein</fullName>
    </recommendedName>
</protein>
<proteinExistence type="predicted"/>
<gene>
    <name evidence="1" type="ORF">NEF87_002569</name>
</gene>